<dbReference type="Gene3D" id="3.40.50.2300">
    <property type="match status" value="1"/>
</dbReference>
<evidence type="ECO:0000313" key="4">
    <source>
        <dbReference type="EMBL" id="MTW11004.1"/>
    </source>
</evidence>
<keyword evidence="1" id="KW-0597">Phosphoprotein</keyword>
<proteinExistence type="predicted"/>
<dbReference type="Pfam" id="PF00072">
    <property type="entry name" value="Response_reg"/>
    <property type="match status" value="1"/>
</dbReference>
<evidence type="ECO:0000256" key="1">
    <source>
        <dbReference type="PROSITE-ProRule" id="PRU00169"/>
    </source>
</evidence>
<feature type="domain" description="Response regulatory" evidence="3">
    <location>
        <begin position="11"/>
        <end position="164"/>
    </location>
</feature>
<evidence type="ECO:0000259" key="3">
    <source>
        <dbReference type="PROSITE" id="PS50110"/>
    </source>
</evidence>
<dbReference type="PROSITE" id="PS50110">
    <property type="entry name" value="RESPONSE_REGULATORY"/>
    <property type="match status" value="1"/>
</dbReference>
<dbReference type="GO" id="GO:0000160">
    <property type="term" value="P:phosphorelay signal transduction system"/>
    <property type="evidence" value="ECO:0007669"/>
    <property type="project" value="InterPro"/>
</dbReference>
<evidence type="ECO:0000313" key="5">
    <source>
        <dbReference type="Proteomes" id="UP000472320"/>
    </source>
</evidence>
<organism evidence="4 5">
    <name type="scientific">Massilia eburnea</name>
    <dbReference type="NCBI Taxonomy" id="1776165"/>
    <lineage>
        <taxon>Bacteria</taxon>
        <taxon>Pseudomonadati</taxon>
        <taxon>Pseudomonadota</taxon>
        <taxon>Betaproteobacteria</taxon>
        <taxon>Burkholderiales</taxon>
        <taxon>Oxalobacteraceae</taxon>
        <taxon>Telluria group</taxon>
        <taxon>Massilia</taxon>
    </lineage>
</organism>
<dbReference type="AlphaFoldDB" id="A0A6L6QFY4"/>
<dbReference type="EMBL" id="WNKX01000006">
    <property type="protein sequence ID" value="MTW11004.1"/>
    <property type="molecule type" value="Genomic_DNA"/>
</dbReference>
<feature type="modified residue" description="4-aspartylphosphate" evidence="1">
    <location>
        <position position="101"/>
    </location>
</feature>
<keyword evidence="5" id="KW-1185">Reference proteome</keyword>
<dbReference type="SUPFAM" id="SSF52172">
    <property type="entry name" value="CheY-like"/>
    <property type="match status" value="1"/>
</dbReference>
<evidence type="ECO:0000256" key="2">
    <source>
        <dbReference type="SAM" id="Coils"/>
    </source>
</evidence>
<name>A0A6L6QFY4_9BURK</name>
<gene>
    <name evidence="4" type="ORF">GM658_10360</name>
</gene>
<dbReference type="InterPro" id="IPR011006">
    <property type="entry name" value="CheY-like_superfamily"/>
</dbReference>
<protein>
    <submittedName>
        <fullName evidence="4">Response regulator</fullName>
    </submittedName>
</protein>
<sequence>MKLPVYAHPTMTVLVDDSDTFLHSLVFQLDPMQASVCFHDPLQALEWFKANAGSSELPLQVDFDNPNQSAEQRNVAVDLERIYRISGQRQRFSIPSVLVVDYSMPQMNGVAFCQAIQHLPCKKILFTGQADEKIAVDAFNRGLIDRYIKKSADDALDRLEEEVAALQKAFFQEQSETLLDMLVLHEFSFLRCGALAQVVQQLYQEHGFVEHYPFPSPSGILFFKADGSAQLMVVETERGYESQVEMARDSGAPCSLVQALEEKRMLPFFPPDGMYSDEVGQHWHRYCKPPQVCRGLETYYWALFEIEPALLDIAPTPYAEFLRQHTPPLAAFSF</sequence>
<keyword evidence="2" id="KW-0175">Coiled coil</keyword>
<dbReference type="InterPro" id="IPR001789">
    <property type="entry name" value="Sig_transdc_resp-reg_receiver"/>
</dbReference>
<accession>A0A6L6QFY4</accession>
<dbReference type="OrthoDB" id="5697380at2"/>
<dbReference type="RefSeq" id="WP_155453958.1">
    <property type="nucleotide sequence ID" value="NZ_WNKX01000006.1"/>
</dbReference>
<reference evidence="4 5" key="1">
    <citation type="submission" date="2019-11" db="EMBL/GenBank/DDBJ databases">
        <title>Type strains purchased from KCTC, JCM and DSMZ.</title>
        <authorList>
            <person name="Lu H."/>
        </authorList>
    </citation>
    <scope>NUCLEOTIDE SEQUENCE [LARGE SCALE GENOMIC DNA]</scope>
    <source>
        <strain evidence="4 5">JCM 31587</strain>
    </source>
</reference>
<feature type="coiled-coil region" evidence="2">
    <location>
        <begin position="149"/>
        <end position="176"/>
    </location>
</feature>
<dbReference type="Proteomes" id="UP000472320">
    <property type="component" value="Unassembled WGS sequence"/>
</dbReference>
<comment type="caution">
    <text evidence="4">The sequence shown here is derived from an EMBL/GenBank/DDBJ whole genome shotgun (WGS) entry which is preliminary data.</text>
</comment>